<keyword evidence="2" id="KW-1185">Reference proteome</keyword>
<organism evidence="1 2">
    <name type="scientific">Brassica cretica</name>
    <name type="common">Mustard</name>
    <dbReference type="NCBI Taxonomy" id="69181"/>
    <lineage>
        <taxon>Eukaryota</taxon>
        <taxon>Viridiplantae</taxon>
        <taxon>Streptophyta</taxon>
        <taxon>Embryophyta</taxon>
        <taxon>Tracheophyta</taxon>
        <taxon>Spermatophyta</taxon>
        <taxon>Magnoliopsida</taxon>
        <taxon>eudicotyledons</taxon>
        <taxon>Gunneridae</taxon>
        <taxon>Pentapetalae</taxon>
        <taxon>rosids</taxon>
        <taxon>malvids</taxon>
        <taxon>Brassicales</taxon>
        <taxon>Brassicaceae</taxon>
        <taxon>Brassiceae</taxon>
        <taxon>Brassica</taxon>
    </lineage>
</organism>
<dbReference type="Proteomes" id="UP000266723">
    <property type="component" value="Unassembled WGS sequence"/>
</dbReference>
<gene>
    <name evidence="1" type="ORF">DY000_02040304</name>
</gene>
<comment type="caution">
    <text evidence="1">The sequence shown here is derived from an EMBL/GenBank/DDBJ whole genome shotgun (WGS) entry which is preliminary data.</text>
</comment>
<accession>A0ABQ7B619</accession>
<sequence>MHERPETSSNIKPPSPELHRLVKIEAESPSLLSLSFFQVKIVKESLDEVGLYYPWNPREAHPAESPIPRDTYS</sequence>
<name>A0ABQ7B619_BRACR</name>
<protein>
    <submittedName>
        <fullName evidence="1">Uncharacterized protein</fullName>
    </submittedName>
</protein>
<evidence type="ECO:0000313" key="1">
    <source>
        <dbReference type="EMBL" id="KAF3527792.1"/>
    </source>
</evidence>
<reference evidence="1 2" key="1">
    <citation type="journal article" date="2020" name="BMC Genomics">
        <title>Intraspecific diversification of the crop wild relative Brassica cretica Lam. using demographic model selection.</title>
        <authorList>
            <person name="Kioukis A."/>
            <person name="Michalopoulou V.A."/>
            <person name="Briers L."/>
            <person name="Pirintsos S."/>
            <person name="Studholme D.J."/>
            <person name="Pavlidis P."/>
            <person name="Sarris P.F."/>
        </authorList>
    </citation>
    <scope>NUCLEOTIDE SEQUENCE [LARGE SCALE GENOMIC DNA]</scope>
    <source>
        <strain evidence="2">cv. PFS-1207/04</strain>
    </source>
</reference>
<dbReference type="EMBL" id="QGKV02001507">
    <property type="protein sequence ID" value="KAF3527792.1"/>
    <property type="molecule type" value="Genomic_DNA"/>
</dbReference>
<proteinExistence type="predicted"/>
<evidence type="ECO:0000313" key="2">
    <source>
        <dbReference type="Proteomes" id="UP000266723"/>
    </source>
</evidence>